<keyword evidence="2" id="KW-1185">Reference proteome</keyword>
<reference evidence="1 2" key="1">
    <citation type="journal article" date="2016" name="Infect. Genet. Evol.">
        <title>Circular replication-associated protein encoding DNA viruses identified in the faecal matter of various animals in New Zealand.</title>
        <authorList>
            <person name="Steel O."/>
            <person name="Kraberger S."/>
            <person name="Sikorski A."/>
            <person name="Young L.M."/>
            <person name="Catchpole R.J."/>
            <person name="Stevens A.J."/>
            <person name="Ladley J.J."/>
            <person name="Coray D.S."/>
            <person name="Stainton D."/>
            <person name="Dayaram A."/>
            <person name="Julian L."/>
            <person name="van Bysterveldt K."/>
            <person name="Varsani A."/>
        </authorList>
    </citation>
    <scope>NUCLEOTIDE SEQUENCE [LARGE SCALE GENOMIC DNA]</scope>
</reference>
<protein>
    <submittedName>
        <fullName evidence="1">Putative capsid protein</fullName>
    </submittedName>
</protein>
<dbReference type="RefSeq" id="YP_009252317.1">
    <property type="nucleotide sequence ID" value="NC_030125.1"/>
</dbReference>
<dbReference type="Pfam" id="PF23784">
    <property type="entry name" value="Smaco_capsid"/>
    <property type="match status" value="1"/>
</dbReference>
<sequence length="335" mass="36816">MVTVRISELYDMKTEIGKIGLLGVHTPTGSSIAKRWHGLMINHKFMRIKSCDIRVACAFVLPADPLQVGTDTTDEGLIAPQDIMNPILYRAVTNEGWNTVINRVYSSAGMNYDVNSVLYTTDAFPSFSEGVNDLVYYGLLGQDEWRKAMPQAGLSMSGLRPLVYPLLSSYGNTEIMEPSKSTSAISYPPGQISGQDGSSSNPGTNQRVPVMRGHAVPMPRLPCTTPGATTVDTVPEPVFTPQYIPKSYVACIVMPPAKMHSLFFRLAITWYIEFTDLCTALDKETAGQVFDAGDYTYRRTYSFTAGKSLKDIDDTADEENSIDSLNAPVHLVVEK</sequence>
<evidence type="ECO:0000313" key="1">
    <source>
        <dbReference type="EMBL" id="ANC51536.1"/>
    </source>
</evidence>
<proteinExistence type="predicted"/>
<dbReference type="OrthoDB" id="16292at10239"/>
<accession>A0A168MFL0</accession>
<dbReference type="GeneID" id="27815416"/>
<dbReference type="Proteomes" id="UP000202375">
    <property type="component" value="Segment"/>
</dbReference>
<dbReference type="InterPro" id="IPR057000">
    <property type="entry name" value="Smaco_capsid"/>
</dbReference>
<dbReference type="KEGG" id="vg:27815416"/>
<evidence type="ECO:0000313" key="2">
    <source>
        <dbReference type="Proteomes" id="UP000202375"/>
    </source>
</evidence>
<name>A0A168MFL0_9VIRU</name>
<organism evidence="1 2">
    <name type="scientific">Bovine faeces associated smacovirus 5</name>
    <dbReference type="NCBI Taxonomy" id="1843753"/>
    <lineage>
        <taxon>Viruses</taxon>
        <taxon>Monodnaviria</taxon>
        <taxon>Shotokuvirae</taxon>
        <taxon>Cressdnaviricota</taxon>
        <taxon>Arfiviricetes</taxon>
        <taxon>Cremevirales</taxon>
        <taxon>Smacoviridae</taxon>
        <taxon>Drosmacovirus</taxon>
        <taxon>Drosmacovirus bovas1</taxon>
    </lineage>
</organism>
<dbReference type="EMBL" id="KT862224">
    <property type="protein sequence ID" value="ANC51536.1"/>
    <property type="molecule type" value="Genomic_DNA"/>
</dbReference>